<dbReference type="SUPFAM" id="SSF48498">
    <property type="entry name" value="Tetracyclin repressor-like, C-terminal domain"/>
    <property type="match status" value="1"/>
</dbReference>
<dbReference type="Gene3D" id="1.10.357.10">
    <property type="entry name" value="Tetracycline Repressor, domain 2"/>
    <property type="match status" value="1"/>
</dbReference>
<dbReference type="EMBL" id="CP043661">
    <property type="protein sequence ID" value="QNE21040.1"/>
    <property type="molecule type" value="Genomic_DNA"/>
</dbReference>
<dbReference type="Proteomes" id="UP000515563">
    <property type="component" value="Chromosome"/>
</dbReference>
<keyword evidence="3" id="KW-1185">Reference proteome</keyword>
<gene>
    <name evidence="2" type="ORF">F1D05_27945</name>
</gene>
<proteinExistence type="predicted"/>
<sequence>MSPNPVQSRAGARCGSSVCWSEGLDVLPSWPSLQHTEVPHRVPRSTHRVWRHALVPGLISNWTTGAGSVFATLSLLAFHQDRFRELNREIYEAFYDQLSGVIERAAGEVTKAEIASRAKLITAILDGVAVQTNAALGVGSDAQGELLDRATVLVIELASGRR</sequence>
<evidence type="ECO:0000259" key="1">
    <source>
        <dbReference type="Pfam" id="PF13977"/>
    </source>
</evidence>
<dbReference type="Pfam" id="PF13977">
    <property type="entry name" value="TetR_C_6"/>
    <property type="match status" value="1"/>
</dbReference>
<name>A0A7G6X475_9ACTN</name>
<dbReference type="AlphaFoldDB" id="A0A7G6X475"/>
<evidence type="ECO:0000313" key="2">
    <source>
        <dbReference type="EMBL" id="QNE21040.1"/>
    </source>
</evidence>
<organism evidence="2 3">
    <name type="scientific">Kribbella qitaiheensis</name>
    <dbReference type="NCBI Taxonomy" id="1544730"/>
    <lineage>
        <taxon>Bacteria</taxon>
        <taxon>Bacillati</taxon>
        <taxon>Actinomycetota</taxon>
        <taxon>Actinomycetes</taxon>
        <taxon>Propionibacteriales</taxon>
        <taxon>Kribbellaceae</taxon>
        <taxon>Kribbella</taxon>
    </lineage>
</organism>
<reference evidence="3" key="1">
    <citation type="submission" date="2019-09" db="EMBL/GenBank/DDBJ databases">
        <title>Antimicrobial potential of Antarctic Bacteria.</title>
        <authorList>
            <person name="Benaud N."/>
            <person name="Edwards R.J."/>
            <person name="Ferrari B.C."/>
        </authorList>
    </citation>
    <scope>NUCLEOTIDE SEQUENCE [LARGE SCALE GENOMIC DNA]</scope>
    <source>
        <strain evidence="3">SPB151</strain>
    </source>
</reference>
<dbReference type="InterPro" id="IPR036271">
    <property type="entry name" value="Tet_transcr_reg_TetR-rel_C_sf"/>
</dbReference>
<feature type="domain" description="BetI-type transcriptional repressor C-terminal" evidence="1">
    <location>
        <begin position="72"/>
        <end position="135"/>
    </location>
</feature>
<dbReference type="InterPro" id="IPR039538">
    <property type="entry name" value="BetI_C"/>
</dbReference>
<dbReference type="KEGG" id="kqi:F1D05_27945"/>
<protein>
    <recommendedName>
        <fullName evidence="1">BetI-type transcriptional repressor C-terminal domain-containing protein</fullName>
    </recommendedName>
</protein>
<reference evidence="2 3" key="2">
    <citation type="journal article" date="2020" name="Microbiol. Resour. Announc.">
        <title>Antarctic desert soil bacteria exhibit high novel natural product potential, evaluated through long-read genome sequencing and comparative genomics.</title>
        <authorList>
            <person name="Benaud N."/>
            <person name="Edwards R.J."/>
            <person name="Amos T.G."/>
            <person name="D'Agostino P.M."/>
            <person name="Gutierrez-Chavez C."/>
            <person name="Montgomery K."/>
            <person name="Nicetic I."/>
            <person name="Ferrari B.C."/>
        </authorList>
    </citation>
    <scope>NUCLEOTIDE SEQUENCE [LARGE SCALE GENOMIC DNA]</scope>
    <source>
        <strain evidence="2 3">SPB151</strain>
    </source>
</reference>
<evidence type="ECO:0000313" key="3">
    <source>
        <dbReference type="Proteomes" id="UP000515563"/>
    </source>
</evidence>
<accession>A0A7G6X475</accession>